<keyword evidence="1" id="KW-0732">Signal</keyword>
<proteinExistence type="predicted"/>
<dbReference type="Proteomes" id="UP000694428">
    <property type="component" value="Unplaced"/>
</dbReference>
<reference evidence="2" key="1">
    <citation type="submission" date="2025-08" db="UniProtKB">
        <authorList>
            <consortium name="Ensembl"/>
        </authorList>
    </citation>
    <scope>IDENTIFICATION</scope>
</reference>
<feature type="signal peptide" evidence="1">
    <location>
        <begin position="1"/>
        <end position="19"/>
    </location>
</feature>
<feature type="chain" id="PRO_5034066842" evidence="1">
    <location>
        <begin position="20"/>
        <end position="53"/>
    </location>
</feature>
<evidence type="ECO:0000313" key="2">
    <source>
        <dbReference type="Ensembl" id="ENSPSTP00000007948.1"/>
    </source>
</evidence>
<keyword evidence="3" id="KW-1185">Reference proteome</keyword>
<organism evidence="2 3">
    <name type="scientific">Pavo cristatus</name>
    <name type="common">Indian peafowl</name>
    <name type="synonym">Blue peafowl</name>
    <dbReference type="NCBI Taxonomy" id="9049"/>
    <lineage>
        <taxon>Eukaryota</taxon>
        <taxon>Metazoa</taxon>
        <taxon>Chordata</taxon>
        <taxon>Craniata</taxon>
        <taxon>Vertebrata</taxon>
        <taxon>Euteleostomi</taxon>
        <taxon>Archelosauria</taxon>
        <taxon>Archosauria</taxon>
        <taxon>Dinosauria</taxon>
        <taxon>Saurischia</taxon>
        <taxon>Theropoda</taxon>
        <taxon>Coelurosauria</taxon>
        <taxon>Aves</taxon>
        <taxon>Neognathae</taxon>
        <taxon>Galloanserae</taxon>
        <taxon>Galliformes</taxon>
        <taxon>Phasianidae</taxon>
        <taxon>Phasianinae</taxon>
        <taxon>Pavo</taxon>
    </lineage>
</organism>
<accession>A0A8C9F166</accession>
<reference evidence="2" key="2">
    <citation type="submission" date="2025-09" db="UniProtKB">
        <authorList>
            <consortium name="Ensembl"/>
        </authorList>
    </citation>
    <scope>IDENTIFICATION</scope>
</reference>
<dbReference type="AlphaFoldDB" id="A0A8C9F166"/>
<evidence type="ECO:0000313" key="3">
    <source>
        <dbReference type="Proteomes" id="UP000694428"/>
    </source>
</evidence>
<sequence length="53" mass="6201">SKTVFFSFCFSFLYLCNVCIPPLSRRILGFSPIIIGRHVRNICMLYLEDISRN</sequence>
<name>A0A8C9F166_PAVCR</name>
<protein>
    <submittedName>
        <fullName evidence="2">Uncharacterized protein</fullName>
    </submittedName>
</protein>
<dbReference type="Ensembl" id="ENSPSTT00000008328.1">
    <property type="protein sequence ID" value="ENSPSTP00000007948.1"/>
    <property type="gene ID" value="ENSPSTG00000005606.1"/>
</dbReference>
<evidence type="ECO:0000256" key="1">
    <source>
        <dbReference type="SAM" id="SignalP"/>
    </source>
</evidence>